<accession>A0A1X2HI23</accession>
<dbReference type="InParanoid" id="A0A1X2HI23"/>
<comment type="similarity">
    <text evidence="1 2">Belongs to the nucleosome assembly protein (NAP) family.</text>
</comment>
<evidence type="ECO:0000313" key="5">
    <source>
        <dbReference type="Proteomes" id="UP000242180"/>
    </source>
</evidence>
<organism evidence="4 5">
    <name type="scientific">Syncephalastrum racemosum</name>
    <name type="common">Filamentous fungus</name>
    <dbReference type="NCBI Taxonomy" id="13706"/>
    <lineage>
        <taxon>Eukaryota</taxon>
        <taxon>Fungi</taxon>
        <taxon>Fungi incertae sedis</taxon>
        <taxon>Mucoromycota</taxon>
        <taxon>Mucoromycotina</taxon>
        <taxon>Mucoromycetes</taxon>
        <taxon>Mucorales</taxon>
        <taxon>Syncephalastraceae</taxon>
        <taxon>Syncephalastrum</taxon>
    </lineage>
</organism>
<dbReference type="PANTHER" id="PTHR11875">
    <property type="entry name" value="TESTIS-SPECIFIC Y-ENCODED PROTEIN"/>
    <property type="match status" value="1"/>
</dbReference>
<dbReference type="EMBL" id="MCGN01000003">
    <property type="protein sequence ID" value="ORY98743.1"/>
    <property type="molecule type" value="Genomic_DNA"/>
</dbReference>
<feature type="region of interest" description="Disordered" evidence="3">
    <location>
        <begin position="113"/>
        <end position="149"/>
    </location>
</feature>
<gene>
    <name evidence="4" type="ORF">BCR43DRAFT_488093</name>
</gene>
<dbReference type="Proteomes" id="UP000242180">
    <property type="component" value="Unassembled WGS sequence"/>
</dbReference>
<evidence type="ECO:0000313" key="4">
    <source>
        <dbReference type="EMBL" id="ORY98743.1"/>
    </source>
</evidence>
<sequence length="217" mass="25048">MSDEAIQKDLIAHEKEMEAARRDIEAYTRKTLAPLWSKRREIVKKIPNFWGQAFGNTPMLSMNPSENDIEALENLTDFHVEYDDARPGYRKITATFNKNDVFKNETLTKEFIIDEDDDEEPNPQVLSKTEIEYHDGKAPSKKRKADEEDDFSASFLDAFANDDSGVAYLLSDEIFPSAIEYYQQDDEEDEDGDEEIELGSDSEEEEEEKPKSKKARK</sequence>
<comment type="caution">
    <text evidence="4">The sequence shown here is derived from an EMBL/GenBank/DDBJ whole genome shotgun (WGS) entry which is preliminary data.</text>
</comment>
<reference evidence="4 5" key="1">
    <citation type="submission" date="2016-07" db="EMBL/GenBank/DDBJ databases">
        <title>Pervasive Adenine N6-methylation of Active Genes in Fungi.</title>
        <authorList>
            <consortium name="DOE Joint Genome Institute"/>
            <person name="Mondo S.J."/>
            <person name="Dannebaum R.O."/>
            <person name="Kuo R.C."/>
            <person name="Labutti K."/>
            <person name="Haridas S."/>
            <person name="Kuo A."/>
            <person name="Salamov A."/>
            <person name="Ahrendt S.R."/>
            <person name="Lipzen A."/>
            <person name="Sullivan W."/>
            <person name="Andreopoulos W.B."/>
            <person name="Clum A."/>
            <person name="Lindquist E."/>
            <person name="Daum C."/>
            <person name="Ramamoorthy G.K."/>
            <person name="Gryganskyi A."/>
            <person name="Culley D."/>
            <person name="Magnuson J.K."/>
            <person name="James T.Y."/>
            <person name="O'Malley M.A."/>
            <person name="Stajich J.E."/>
            <person name="Spatafora J.W."/>
            <person name="Visel A."/>
            <person name="Grigoriev I.V."/>
        </authorList>
    </citation>
    <scope>NUCLEOTIDE SEQUENCE [LARGE SCALE GENOMIC DNA]</scope>
    <source>
        <strain evidence="4 5">NRRL 2496</strain>
    </source>
</reference>
<evidence type="ECO:0000256" key="1">
    <source>
        <dbReference type="ARBA" id="ARBA00009947"/>
    </source>
</evidence>
<evidence type="ECO:0008006" key="6">
    <source>
        <dbReference type="Google" id="ProtNLM"/>
    </source>
</evidence>
<dbReference type="GO" id="GO:0006334">
    <property type="term" value="P:nucleosome assembly"/>
    <property type="evidence" value="ECO:0007669"/>
    <property type="project" value="InterPro"/>
</dbReference>
<protein>
    <recommendedName>
        <fullName evidence="6">Nucleosome assembly protein</fullName>
    </recommendedName>
</protein>
<evidence type="ECO:0000256" key="2">
    <source>
        <dbReference type="RuleBase" id="RU003876"/>
    </source>
</evidence>
<dbReference type="InterPro" id="IPR002164">
    <property type="entry name" value="NAP_family"/>
</dbReference>
<proteinExistence type="inferred from homology"/>
<dbReference type="Pfam" id="PF00956">
    <property type="entry name" value="NAP"/>
    <property type="match status" value="1"/>
</dbReference>
<dbReference type="InterPro" id="IPR037231">
    <property type="entry name" value="NAP-like_sf"/>
</dbReference>
<dbReference type="Gene3D" id="3.30.1120.90">
    <property type="entry name" value="Nucleosome assembly protein"/>
    <property type="match status" value="1"/>
</dbReference>
<name>A0A1X2HI23_SYNRA</name>
<feature type="compositionally biased region" description="Acidic residues" evidence="3">
    <location>
        <begin position="183"/>
        <end position="207"/>
    </location>
</feature>
<dbReference type="STRING" id="13706.A0A1X2HI23"/>
<dbReference type="OMA" id="WPVALMN"/>
<dbReference type="SUPFAM" id="SSF143113">
    <property type="entry name" value="NAP-like"/>
    <property type="match status" value="1"/>
</dbReference>
<keyword evidence="5" id="KW-1185">Reference proteome</keyword>
<dbReference type="AlphaFoldDB" id="A0A1X2HI23"/>
<feature type="compositionally biased region" description="Basic and acidic residues" evidence="3">
    <location>
        <begin position="129"/>
        <end position="138"/>
    </location>
</feature>
<dbReference type="OrthoDB" id="19419at2759"/>
<dbReference type="FunCoup" id="A0A1X2HI23">
    <property type="interactions" value="134"/>
</dbReference>
<feature type="region of interest" description="Disordered" evidence="3">
    <location>
        <begin position="179"/>
        <end position="217"/>
    </location>
</feature>
<dbReference type="GO" id="GO:0005634">
    <property type="term" value="C:nucleus"/>
    <property type="evidence" value="ECO:0007669"/>
    <property type="project" value="InterPro"/>
</dbReference>
<evidence type="ECO:0000256" key="3">
    <source>
        <dbReference type="SAM" id="MobiDB-lite"/>
    </source>
</evidence>